<dbReference type="CDD" id="cd05014">
    <property type="entry name" value="SIS_Kpsf"/>
    <property type="match status" value="1"/>
</dbReference>
<protein>
    <submittedName>
        <fullName evidence="2">Arabinose 5-phosphate isomerase KdsD</fullName>
    </submittedName>
</protein>
<accession>A0A8T9BVY7</accession>
<dbReference type="InterPro" id="IPR035474">
    <property type="entry name" value="SIS_Kpsf"/>
</dbReference>
<dbReference type="Proteomes" id="UP000469558">
    <property type="component" value="Unassembled WGS sequence"/>
</dbReference>
<name>A0A8T9BVY7_9HELO</name>
<dbReference type="OrthoDB" id="1872003at2759"/>
<organism evidence="2 3">
    <name type="scientific">Lachnellula suecica</name>
    <dbReference type="NCBI Taxonomy" id="602035"/>
    <lineage>
        <taxon>Eukaryota</taxon>
        <taxon>Fungi</taxon>
        <taxon>Dikarya</taxon>
        <taxon>Ascomycota</taxon>
        <taxon>Pezizomycotina</taxon>
        <taxon>Leotiomycetes</taxon>
        <taxon>Helotiales</taxon>
        <taxon>Lachnaceae</taxon>
        <taxon>Lachnellula</taxon>
    </lineage>
</organism>
<dbReference type="InterPro" id="IPR001347">
    <property type="entry name" value="SIS_dom"/>
</dbReference>
<keyword evidence="3" id="KW-1185">Reference proteome</keyword>
<dbReference type="PANTHER" id="PTHR38418">
    <property type="entry name" value="SUGAR ISOMERASE, KPSF/GUTQ (AFU_ORTHOLOGUE AFUA_6G08860)"/>
    <property type="match status" value="1"/>
</dbReference>
<dbReference type="AlphaFoldDB" id="A0A8T9BVY7"/>
<dbReference type="EMBL" id="QGMK01001699">
    <property type="protein sequence ID" value="TVY65561.1"/>
    <property type="molecule type" value="Genomic_DNA"/>
</dbReference>
<sequence>QFVLYLGLYPRGYNRTSFCPLYLQYTIYTMALDHHPVQNSEVYLLNSSHPPSMPPPSPPSPATPCEEITTSLADLASLTPPEAQETSNFSTRLSNAVHVLSTEATSLSRLTMLYETDPIARGGFNLAVEMIIRCGAKKGKLVICGVGKSGHIGNKLVATFTSLKIPTVFLHPTEALHGDLGAVNEDDTILFISNSGKTGELLALLPHFNISLPAIIMTSHTHPSNCEIIQQRPGTVLLPAPLHVSETEAFGVNAPTISTTMAIALGDALAIAVSRELHANVASVFLKNHPGGAIGAAIPGPSKSKLSSIAVSLVDMPEINRTHTVSQVLLKAYQSGSEWVRQGGDVVVSPRRIKKLEPEDMGEAAMFVPGLMVPRSEWIPISADLDLAAAVEWIHSMRRSVESARFGDDAILVTMDEDEACGVVEIGDVMA</sequence>
<reference evidence="2 3" key="1">
    <citation type="submission" date="2018-05" db="EMBL/GenBank/DDBJ databases">
        <title>Genome sequencing and assembly of the regulated plant pathogen Lachnellula willkommii and related sister species for the development of diagnostic species identification markers.</title>
        <authorList>
            <person name="Giroux E."/>
            <person name="Bilodeau G."/>
        </authorList>
    </citation>
    <scope>NUCLEOTIDE SEQUENCE [LARGE SCALE GENOMIC DNA]</scope>
    <source>
        <strain evidence="2 3">CBS 268.59</strain>
    </source>
</reference>
<gene>
    <name evidence="2" type="primary">kdsD</name>
    <name evidence="2" type="ORF">LSUE1_G009463</name>
</gene>
<dbReference type="PANTHER" id="PTHR38418:SF2">
    <property type="entry name" value="SUGAR ISOMERASE, KPSF_GUTQ (AFU_ORTHOLOGUE AFUA_6G08860)"/>
    <property type="match status" value="1"/>
</dbReference>
<keyword evidence="2" id="KW-0413">Isomerase</keyword>
<dbReference type="GO" id="GO:0097367">
    <property type="term" value="F:carbohydrate derivative binding"/>
    <property type="evidence" value="ECO:0007669"/>
    <property type="project" value="InterPro"/>
</dbReference>
<dbReference type="Pfam" id="PF01380">
    <property type="entry name" value="SIS"/>
    <property type="match status" value="1"/>
</dbReference>
<dbReference type="SUPFAM" id="SSF53697">
    <property type="entry name" value="SIS domain"/>
    <property type="match status" value="1"/>
</dbReference>
<feature type="non-terminal residue" evidence="2">
    <location>
        <position position="431"/>
    </location>
</feature>
<feature type="domain" description="SIS" evidence="1">
    <location>
        <begin position="127"/>
        <end position="279"/>
    </location>
</feature>
<dbReference type="PROSITE" id="PS51464">
    <property type="entry name" value="SIS"/>
    <property type="match status" value="1"/>
</dbReference>
<evidence type="ECO:0000313" key="2">
    <source>
        <dbReference type="EMBL" id="TVY65561.1"/>
    </source>
</evidence>
<dbReference type="GO" id="GO:0016853">
    <property type="term" value="F:isomerase activity"/>
    <property type="evidence" value="ECO:0007669"/>
    <property type="project" value="UniProtKB-KW"/>
</dbReference>
<proteinExistence type="predicted"/>
<evidence type="ECO:0000313" key="3">
    <source>
        <dbReference type="Proteomes" id="UP000469558"/>
    </source>
</evidence>
<comment type="caution">
    <text evidence="2">The sequence shown here is derived from an EMBL/GenBank/DDBJ whole genome shotgun (WGS) entry which is preliminary data.</text>
</comment>
<dbReference type="Gene3D" id="3.40.50.10490">
    <property type="entry name" value="Glucose-6-phosphate isomerase like protein, domain 1"/>
    <property type="match status" value="1"/>
</dbReference>
<dbReference type="InterPro" id="IPR046348">
    <property type="entry name" value="SIS_dom_sf"/>
</dbReference>
<evidence type="ECO:0000259" key="1">
    <source>
        <dbReference type="PROSITE" id="PS51464"/>
    </source>
</evidence>
<dbReference type="GO" id="GO:1901135">
    <property type="term" value="P:carbohydrate derivative metabolic process"/>
    <property type="evidence" value="ECO:0007669"/>
    <property type="project" value="InterPro"/>
</dbReference>